<name>A0ACA9NF07_9GLOM</name>
<evidence type="ECO:0000313" key="2">
    <source>
        <dbReference type="Proteomes" id="UP000789366"/>
    </source>
</evidence>
<accession>A0ACA9NF07</accession>
<sequence length="177" mass="19848">MTIGEVSTMVQVIEFFNFKLVNTPFRAVKMTAFATSQHDVPLSGFKECEGTFPNKLTFYDYSPNPAISGQPVTHKTHATDNVAIKNGSKLRIQAHFNNRLIEDRVTDFCKDWNSGGKCSGATGNVQYEKTEILKDLSKIKDLPRNQSLDFNLRIELHTPQNGILCCIEGPFHLIIPS</sequence>
<dbReference type="EMBL" id="CAJVPW010013589">
    <property type="protein sequence ID" value="CAG8646290.1"/>
    <property type="molecule type" value="Genomic_DNA"/>
</dbReference>
<dbReference type="Proteomes" id="UP000789366">
    <property type="component" value="Unassembled WGS sequence"/>
</dbReference>
<keyword evidence="2" id="KW-1185">Reference proteome</keyword>
<proteinExistence type="predicted"/>
<evidence type="ECO:0000313" key="1">
    <source>
        <dbReference type="EMBL" id="CAG8646290.1"/>
    </source>
</evidence>
<reference evidence="1" key="1">
    <citation type="submission" date="2021-06" db="EMBL/GenBank/DDBJ databases">
        <authorList>
            <person name="Kallberg Y."/>
            <person name="Tangrot J."/>
            <person name="Rosling A."/>
        </authorList>
    </citation>
    <scope>NUCLEOTIDE SEQUENCE</scope>
    <source>
        <strain evidence="1">28 12/20/2015</strain>
    </source>
</reference>
<protein>
    <submittedName>
        <fullName evidence="1">2031_t:CDS:1</fullName>
    </submittedName>
</protein>
<organism evidence="1 2">
    <name type="scientific">Cetraspora pellucida</name>
    <dbReference type="NCBI Taxonomy" id="1433469"/>
    <lineage>
        <taxon>Eukaryota</taxon>
        <taxon>Fungi</taxon>
        <taxon>Fungi incertae sedis</taxon>
        <taxon>Mucoromycota</taxon>
        <taxon>Glomeromycotina</taxon>
        <taxon>Glomeromycetes</taxon>
        <taxon>Diversisporales</taxon>
        <taxon>Gigasporaceae</taxon>
        <taxon>Cetraspora</taxon>
    </lineage>
</organism>
<gene>
    <name evidence="1" type="ORF">SPELUC_LOCUS8752</name>
</gene>
<comment type="caution">
    <text evidence="1">The sequence shown here is derived from an EMBL/GenBank/DDBJ whole genome shotgun (WGS) entry which is preliminary data.</text>
</comment>